<dbReference type="Proteomes" id="UP000240883">
    <property type="component" value="Unassembled WGS sequence"/>
</dbReference>
<protein>
    <submittedName>
        <fullName evidence="2">Uncharacterized protein</fullName>
    </submittedName>
</protein>
<proteinExistence type="predicted"/>
<feature type="compositionally biased region" description="Basic and acidic residues" evidence="1">
    <location>
        <begin position="20"/>
        <end position="30"/>
    </location>
</feature>
<feature type="region of interest" description="Disordered" evidence="1">
    <location>
        <begin position="1"/>
        <end position="44"/>
    </location>
</feature>
<organism evidence="2 3">
    <name type="scientific">Corynespora cassiicola Philippines</name>
    <dbReference type="NCBI Taxonomy" id="1448308"/>
    <lineage>
        <taxon>Eukaryota</taxon>
        <taxon>Fungi</taxon>
        <taxon>Dikarya</taxon>
        <taxon>Ascomycota</taxon>
        <taxon>Pezizomycotina</taxon>
        <taxon>Dothideomycetes</taxon>
        <taxon>Pleosporomycetidae</taxon>
        <taxon>Pleosporales</taxon>
        <taxon>Corynesporascaceae</taxon>
        <taxon>Corynespora</taxon>
    </lineage>
</organism>
<accession>A0A2T2N662</accession>
<evidence type="ECO:0000256" key="1">
    <source>
        <dbReference type="SAM" id="MobiDB-lite"/>
    </source>
</evidence>
<name>A0A2T2N662_CORCC</name>
<evidence type="ECO:0000313" key="3">
    <source>
        <dbReference type="Proteomes" id="UP000240883"/>
    </source>
</evidence>
<reference evidence="2 3" key="1">
    <citation type="journal article" date="2018" name="Front. Microbiol.">
        <title>Genome-Wide Analysis of Corynespora cassiicola Leaf Fall Disease Putative Effectors.</title>
        <authorList>
            <person name="Lopez D."/>
            <person name="Ribeiro S."/>
            <person name="Label P."/>
            <person name="Fumanal B."/>
            <person name="Venisse J.S."/>
            <person name="Kohler A."/>
            <person name="de Oliveira R.R."/>
            <person name="Labutti K."/>
            <person name="Lipzen A."/>
            <person name="Lail K."/>
            <person name="Bauer D."/>
            <person name="Ohm R.A."/>
            <person name="Barry K.W."/>
            <person name="Spatafora J."/>
            <person name="Grigoriev I.V."/>
            <person name="Martin F.M."/>
            <person name="Pujade-Renaud V."/>
        </authorList>
    </citation>
    <scope>NUCLEOTIDE SEQUENCE [LARGE SCALE GENOMIC DNA]</scope>
    <source>
        <strain evidence="2 3">Philippines</strain>
    </source>
</reference>
<sequence length="199" mass="21912">MRPPSALASQSRAAVSAPDARPKDSRERGLADVTPMPLTGPWPPASSHCSRACPLPFDTHTPCGLASHDAGGVRSLAALRSLPLRCGAPRPDIFRPADQTRSHPRVPQFFRRYLVPARDTLHDLSPVSSRQGGKPSPQWWNSAHHCPRHDVRAICGPVNKLFLFFLPGVRTPRPAALYIHIPLVKTYRKRDPNPPISKT</sequence>
<dbReference type="EMBL" id="KZ678146">
    <property type="protein sequence ID" value="PSN60904.1"/>
    <property type="molecule type" value="Genomic_DNA"/>
</dbReference>
<keyword evidence="3" id="KW-1185">Reference proteome</keyword>
<gene>
    <name evidence="2" type="ORF">BS50DRAFT_159315</name>
</gene>
<dbReference type="AlphaFoldDB" id="A0A2T2N662"/>
<evidence type="ECO:0000313" key="2">
    <source>
        <dbReference type="EMBL" id="PSN60904.1"/>
    </source>
</evidence>